<dbReference type="Gene3D" id="1.20.1250.20">
    <property type="entry name" value="MFS general substrate transporter like domains"/>
    <property type="match status" value="1"/>
</dbReference>
<keyword evidence="5 6" id="KW-0472">Membrane</keyword>
<dbReference type="SUPFAM" id="SSF103473">
    <property type="entry name" value="MFS general substrate transporter"/>
    <property type="match status" value="1"/>
</dbReference>
<dbReference type="AlphaFoldDB" id="A0A1N6GQP9"/>
<dbReference type="OrthoDB" id="9764259at2"/>
<dbReference type="RefSeq" id="WP_074256684.1">
    <property type="nucleotide sequence ID" value="NZ_FSRL01000001.1"/>
</dbReference>
<evidence type="ECO:0000256" key="2">
    <source>
        <dbReference type="ARBA" id="ARBA00022448"/>
    </source>
</evidence>
<gene>
    <name evidence="8" type="ORF">SAMN05444002_2694</name>
</gene>
<evidence type="ECO:0000256" key="1">
    <source>
        <dbReference type="ARBA" id="ARBA00004141"/>
    </source>
</evidence>
<dbReference type="InterPro" id="IPR020846">
    <property type="entry name" value="MFS_dom"/>
</dbReference>
<keyword evidence="2" id="KW-0813">Transport</keyword>
<feature type="transmembrane region" description="Helical" evidence="6">
    <location>
        <begin position="102"/>
        <end position="124"/>
    </location>
</feature>
<dbReference type="Proteomes" id="UP000184932">
    <property type="component" value="Unassembled WGS sequence"/>
</dbReference>
<feature type="transmembrane region" description="Helical" evidence="6">
    <location>
        <begin position="210"/>
        <end position="233"/>
    </location>
</feature>
<evidence type="ECO:0000259" key="7">
    <source>
        <dbReference type="PROSITE" id="PS50850"/>
    </source>
</evidence>
<evidence type="ECO:0000256" key="5">
    <source>
        <dbReference type="ARBA" id="ARBA00023136"/>
    </source>
</evidence>
<accession>A0A1N6GQP9</accession>
<proteinExistence type="predicted"/>
<evidence type="ECO:0000313" key="8">
    <source>
        <dbReference type="EMBL" id="SIO09823.1"/>
    </source>
</evidence>
<reference evidence="9" key="1">
    <citation type="submission" date="2016-11" db="EMBL/GenBank/DDBJ databases">
        <authorList>
            <person name="Varghese N."/>
            <person name="Submissions S."/>
        </authorList>
    </citation>
    <scope>NUCLEOTIDE SEQUENCE [LARGE SCALE GENOMIC DNA]</scope>
    <source>
        <strain evidence="9">DSM 29440</strain>
    </source>
</reference>
<feature type="transmembrane region" description="Helical" evidence="6">
    <location>
        <begin position="283"/>
        <end position="301"/>
    </location>
</feature>
<dbReference type="EMBL" id="FSRL01000001">
    <property type="protein sequence ID" value="SIO09823.1"/>
    <property type="molecule type" value="Genomic_DNA"/>
</dbReference>
<feature type="transmembrane region" description="Helical" evidence="6">
    <location>
        <begin position="78"/>
        <end position="96"/>
    </location>
</feature>
<sequence>MFRNNGPLFFILATLMLDAIGIGIVFPIMPDLMARVGAGNVGEGSLWAGVLMAAYAGAQFVCGPVVGSVSDAWGRRPVLLVALACLVLDYVLMALADTFWLLLIGRTLAGVAGATYITATAYISDITPREQRAARFGLIGAAFGVGFVLGPALGGVVAGWHVTAPFWVAAALAAANLALGLFVLPESLAPENRRPFGARDINPFASFRRAFALPGLALPLICLALFEFANMVYPVLWAFWGKAALGWSTLAIGLSLSAYGVMMALAQAVVMPQLVARLGERRVVIMGLAVSAFSMVVFGFATTTWVVMLVMPFSALSDIVPPTLTALVANSAGEDEQGMVQGVIAALASLAAVLAPLMFTPLFRAFAAQGAPVYWPGAPFVLGALLVAAILPMVVRRA</sequence>
<evidence type="ECO:0000256" key="4">
    <source>
        <dbReference type="ARBA" id="ARBA00022989"/>
    </source>
</evidence>
<evidence type="ECO:0000313" key="9">
    <source>
        <dbReference type="Proteomes" id="UP000184932"/>
    </source>
</evidence>
<dbReference type="STRING" id="1217970.SAMN05444002_2694"/>
<keyword evidence="9" id="KW-1185">Reference proteome</keyword>
<feature type="transmembrane region" description="Helical" evidence="6">
    <location>
        <begin position="136"/>
        <end position="160"/>
    </location>
</feature>
<dbReference type="PANTHER" id="PTHR23504">
    <property type="entry name" value="MAJOR FACILITATOR SUPERFAMILY DOMAIN-CONTAINING PROTEIN 10"/>
    <property type="match status" value="1"/>
</dbReference>
<feature type="transmembrane region" description="Helical" evidence="6">
    <location>
        <begin position="46"/>
        <end position="66"/>
    </location>
</feature>
<name>A0A1N6GQP9_9RHOB</name>
<protein>
    <submittedName>
        <fullName evidence="8">MFS transporter, DHA1 family, tetracycline resistance protein</fullName>
    </submittedName>
</protein>
<evidence type="ECO:0000256" key="3">
    <source>
        <dbReference type="ARBA" id="ARBA00022692"/>
    </source>
</evidence>
<dbReference type="InterPro" id="IPR036259">
    <property type="entry name" value="MFS_trans_sf"/>
</dbReference>
<feature type="transmembrane region" description="Helical" evidence="6">
    <location>
        <begin position="245"/>
        <end position="271"/>
    </location>
</feature>
<keyword evidence="3 6" id="KW-0812">Transmembrane</keyword>
<organism evidence="8 9">
    <name type="scientific">Vannielia litorea</name>
    <dbReference type="NCBI Taxonomy" id="1217970"/>
    <lineage>
        <taxon>Bacteria</taxon>
        <taxon>Pseudomonadati</taxon>
        <taxon>Pseudomonadota</taxon>
        <taxon>Alphaproteobacteria</taxon>
        <taxon>Rhodobacterales</taxon>
        <taxon>Paracoccaceae</taxon>
        <taxon>Vannielia</taxon>
    </lineage>
</organism>
<comment type="subcellular location">
    <subcellularLocation>
        <location evidence="1">Membrane</location>
        <topology evidence="1">Multi-pass membrane protein</topology>
    </subcellularLocation>
</comment>
<keyword evidence="4 6" id="KW-1133">Transmembrane helix</keyword>
<dbReference type="Pfam" id="PF07690">
    <property type="entry name" value="MFS_1"/>
    <property type="match status" value="1"/>
</dbReference>
<feature type="transmembrane region" description="Helical" evidence="6">
    <location>
        <begin position="373"/>
        <end position="395"/>
    </location>
</feature>
<dbReference type="PRINTS" id="PR01035">
    <property type="entry name" value="TCRTETA"/>
</dbReference>
<evidence type="ECO:0000256" key="6">
    <source>
        <dbReference type="SAM" id="Phobius"/>
    </source>
</evidence>
<feature type="transmembrane region" description="Helical" evidence="6">
    <location>
        <begin position="342"/>
        <end position="367"/>
    </location>
</feature>
<dbReference type="PROSITE" id="PS50850">
    <property type="entry name" value="MFS"/>
    <property type="match status" value="1"/>
</dbReference>
<feature type="transmembrane region" description="Helical" evidence="6">
    <location>
        <begin position="166"/>
        <end position="189"/>
    </location>
</feature>
<dbReference type="InterPro" id="IPR001958">
    <property type="entry name" value="Tet-R_TetA/multi-R_MdtG-like"/>
</dbReference>
<dbReference type="PANTHER" id="PTHR23504:SF15">
    <property type="entry name" value="MAJOR FACILITATOR SUPERFAMILY (MFS) PROFILE DOMAIN-CONTAINING PROTEIN"/>
    <property type="match status" value="1"/>
</dbReference>
<dbReference type="GO" id="GO:0022857">
    <property type="term" value="F:transmembrane transporter activity"/>
    <property type="evidence" value="ECO:0007669"/>
    <property type="project" value="InterPro"/>
</dbReference>
<dbReference type="InterPro" id="IPR011701">
    <property type="entry name" value="MFS"/>
</dbReference>
<feature type="transmembrane region" description="Helical" evidence="6">
    <location>
        <begin position="7"/>
        <end position="26"/>
    </location>
</feature>
<dbReference type="GO" id="GO:0016020">
    <property type="term" value="C:membrane"/>
    <property type="evidence" value="ECO:0007669"/>
    <property type="project" value="UniProtKB-SubCell"/>
</dbReference>
<feature type="domain" description="Major facilitator superfamily (MFS) profile" evidence="7">
    <location>
        <begin position="7"/>
        <end position="398"/>
    </location>
</feature>